<proteinExistence type="predicted"/>
<evidence type="ECO:0000313" key="3">
    <source>
        <dbReference type="Proteomes" id="UP000234681"/>
    </source>
</evidence>
<evidence type="ECO:0000313" key="2">
    <source>
        <dbReference type="EMBL" id="EDL84440.1"/>
    </source>
</evidence>
<reference evidence="3" key="1">
    <citation type="submission" date="2005-09" db="EMBL/GenBank/DDBJ databases">
        <authorList>
            <person name="Mural R.J."/>
            <person name="Li P.W."/>
            <person name="Adams M.D."/>
            <person name="Amanatides P.G."/>
            <person name="Baden-Tillson H."/>
            <person name="Barnstead M."/>
            <person name="Chin S.H."/>
            <person name="Dew I."/>
            <person name="Evans C.A."/>
            <person name="Ferriera S."/>
            <person name="Flanigan M."/>
            <person name="Fosler C."/>
            <person name="Glodek A."/>
            <person name="Gu Z."/>
            <person name="Holt R.A."/>
            <person name="Jennings D."/>
            <person name="Kraft C.L."/>
            <person name="Lu F."/>
            <person name="Nguyen T."/>
            <person name="Nusskern D.R."/>
            <person name="Pfannkoch C.M."/>
            <person name="Sitter C."/>
            <person name="Sutton G.G."/>
            <person name="Venter J.C."/>
            <person name="Wang Z."/>
            <person name="Woodage T."/>
            <person name="Zheng X.H."/>
            <person name="Zhong F."/>
        </authorList>
    </citation>
    <scope>NUCLEOTIDE SEQUENCE [LARGE SCALE GENOMIC DNA]</scope>
    <source>
        <strain>BN</strain>
        <strain evidence="3">Sprague-Dawley</strain>
    </source>
</reference>
<gene>
    <name evidence="2" type="ORF">rCG_47078</name>
</gene>
<evidence type="ECO:0000256" key="1">
    <source>
        <dbReference type="SAM" id="MobiDB-lite"/>
    </source>
</evidence>
<sequence>MKPVWTRLSADIAKLGRHQGRRGGERSLHKGDGNGGSVVKKRTQV</sequence>
<feature type="region of interest" description="Disordered" evidence="1">
    <location>
        <begin position="15"/>
        <end position="45"/>
    </location>
</feature>
<protein>
    <submittedName>
        <fullName evidence="2">RCG47078</fullName>
    </submittedName>
</protein>
<name>A6KQE6_RAT</name>
<feature type="compositionally biased region" description="Basic and acidic residues" evidence="1">
    <location>
        <begin position="22"/>
        <end position="32"/>
    </location>
</feature>
<dbReference type="EMBL" id="CH474087">
    <property type="protein sequence ID" value="EDL84440.1"/>
    <property type="molecule type" value="Genomic_DNA"/>
</dbReference>
<dbReference type="AlphaFoldDB" id="A6KQE6"/>
<organism evidence="2 3">
    <name type="scientific">Rattus norvegicus</name>
    <name type="common">Rat</name>
    <dbReference type="NCBI Taxonomy" id="10116"/>
    <lineage>
        <taxon>Eukaryota</taxon>
        <taxon>Metazoa</taxon>
        <taxon>Chordata</taxon>
        <taxon>Craniata</taxon>
        <taxon>Vertebrata</taxon>
        <taxon>Euteleostomi</taxon>
        <taxon>Mammalia</taxon>
        <taxon>Eutheria</taxon>
        <taxon>Euarchontoglires</taxon>
        <taxon>Glires</taxon>
        <taxon>Rodentia</taxon>
        <taxon>Myomorpha</taxon>
        <taxon>Muroidea</taxon>
        <taxon>Muridae</taxon>
        <taxon>Murinae</taxon>
        <taxon>Rattus</taxon>
    </lineage>
</organism>
<accession>A6KQE6</accession>
<dbReference type="Proteomes" id="UP000234681">
    <property type="component" value="Chromosome 17"/>
</dbReference>